<dbReference type="GO" id="GO:0016879">
    <property type="term" value="F:ligase activity, forming carbon-nitrogen bonds"/>
    <property type="evidence" value="ECO:0007669"/>
    <property type="project" value="TreeGrafter"/>
</dbReference>
<dbReference type="PANTHER" id="PTHR21621:SF0">
    <property type="entry name" value="BETA-CITRYLGLUTAMATE SYNTHASE B-RELATED"/>
    <property type="match status" value="1"/>
</dbReference>
<evidence type="ECO:0000259" key="1">
    <source>
        <dbReference type="Pfam" id="PF08443"/>
    </source>
</evidence>
<evidence type="ECO:0000313" key="3">
    <source>
        <dbReference type="Proteomes" id="UP000271554"/>
    </source>
</evidence>
<keyword evidence="3" id="KW-1185">Reference proteome</keyword>
<dbReference type="Gene3D" id="3.30.470.20">
    <property type="entry name" value="ATP-grasp fold, B domain"/>
    <property type="match status" value="1"/>
</dbReference>
<dbReference type="AlphaFoldDB" id="A0A387HS02"/>
<keyword evidence="2" id="KW-0436">Ligase</keyword>
<evidence type="ECO:0000313" key="2">
    <source>
        <dbReference type="EMBL" id="AYG84682.1"/>
    </source>
</evidence>
<keyword evidence="2" id="KW-0689">Ribosomal protein</keyword>
<dbReference type="SUPFAM" id="SSF56059">
    <property type="entry name" value="Glutathione synthetase ATP-binding domain-like"/>
    <property type="match status" value="1"/>
</dbReference>
<dbReference type="GO" id="GO:0005737">
    <property type="term" value="C:cytoplasm"/>
    <property type="evidence" value="ECO:0007669"/>
    <property type="project" value="TreeGrafter"/>
</dbReference>
<protein>
    <submittedName>
        <fullName evidence="2">Ribosomal protein S6--L-glutamate ligase</fullName>
        <ecNumber evidence="2">6.3.2.-</ecNumber>
    </submittedName>
</protein>
<dbReference type="EMBL" id="CP032698">
    <property type="protein sequence ID" value="AYG84682.1"/>
    <property type="molecule type" value="Genomic_DNA"/>
</dbReference>
<proteinExistence type="predicted"/>
<accession>A0A387HS02</accession>
<dbReference type="InterPro" id="IPR013651">
    <property type="entry name" value="ATP-grasp_RimK-type"/>
</dbReference>
<sequence length="274" mass="29200">MSGDPTTIGLITPEPDHPLLAATAELLRREHRVETIHPETARLDILGAPADVYLLKSRTPAALALARELESRGAPVVNSAEATALCQDRTAMAERALAAGLPFSVTRTHASLAELAAEPGPVGPLVVKSRHSRRHDLVARVDSRRQLAELAEEWADEPVVTQEFAENNGVDHKLWVIAGTVFAALRRSELSPAGRGPTRSLRLGQLPPGWAELAVEVGEVFHLDVYGVDVLETARGGPLIVDINAFPGIRGQEGAPEALAALALRRAREAVAAA</sequence>
<dbReference type="GO" id="GO:0005840">
    <property type="term" value="C:ribosome"/>
    <property type="evidence" value="ECO:0007669"/>
    <property type="project" value="UniProtKB-KW"/>
</dbReference>
<dbReference type="EC" id="6.3.2.-" evidence="2"/>
<dbReference type="PANTHER" id="PTHR21621">
    <property type="entry name" value="RIBOSOMAL PROTEIN S6 MODIFICATION PROTEIN"/>
    <property type="match status" value="1"/>
</dbReference>
<dbReference type="Proteomes" id="UP000271554">
    <property type="component" value="Chromosome"/>
</dbReference>
<dbReference type="RefSeq" id="WP_246033729.1">
    <property type="nucleotide sequence ID" value="NZ_CP032698.1"/>
</dbReference>
<dbReference type="Gene3D" id="3.40.50.20">
    <property type="match status" value="1"/>
</dbReference>
<dbReference type="KEGG" id="shun:DWB77_06896"/>
<name>A0A387HS02_9ACTN</name>
<gene>
    <name evidence="2" type="primary">rimK_2</name>
    <name evidence="2" type="ORF">DWB77_06896</name>
</gene>
<keyword evidence="2" id="KW-0687">Ribonucleoprotein</keyword>
<dbReference type="Pfam" id="PF08443">
    <property type="entry name" value="RimK"/>
    <property type="match status" value="1"/>
</dbReference>
<reference evidence="2 3" key="1">
    <citation type="submission" date="2018-10" db="EMBL/GenBank/DDBJ databases">
        <title>Relationship between Morphology and Antimicrobial Activity in Streptomyces.</title>
        <authorList>
            <person name="Kang H.J."/>
            <person name="Kim S.B."/>
        </authorList>
    </citation>
    <scope>NUCLEOTIDE SEQUENCE [LARGE SCALE GENOMIC DNA]</scope>
    <source>
        <strain evidence="2 3">BH38</strain>
    </source>
</reference>
<organism evidence="2 3">
    <name type="scientific">Streptomyces hundungensis</name>
    <dbReference type="NCBI Taxonomy" id="1077946"/>
    <lineage>
        <taxon>Bacteria</taxon>
        <taxon>Bacillati</taxon>
        <taxon>Actinomycetota</taxon>
        <taxon>Actinomycetes</taxon>
        <taxon>Kitasatosporales</taxon>
        <taxon>Streptomycetaceae</taxon>
        <taxon>Streptomyces</taxon>
    </lineage>
</organism>
<feature type="domain" description="ATP-grasp fold RimK-type" evidence="1">
    <location>
        <begin position="124"/>
        <end position="253"/>
    </location>
</feature>